<feature type="transmembrane region" description="Helical" evidence="6">
    <location>
        <begin position="149"/>
        <end position="168"/>
    </location>
</feature>
<keyword evidence="5 6" id="KW-0472">Membrane</keyword>
<dbReference type="PANTHER" id="PTHR30250">
    <property type="entry name" value="PST FAMILY PREDICTED COLANIC ACID TRANSPORTER"/>
    <property type="match status" value="1"/>
</dbReference>
<gene>
    <name evidence="7" type="ORF">GCM10009117_19420</name>
</gene>
<accession>A0ABN1MHY2</accession>
<proteinExistence type="predicted"/>
<name>A0ABN1MHY2_9FLAO</name>
<feature type="transmembrane region" description="Helical" evidence="6">
    <location>
        <begin position="265"/>
        <end position="287"/>
    </location>
</feature>
<dbReference type="InterPro" id="IPR050833">
    <property type="entry name" value="Poly_Biosynth_Transport"/>
</dbReference>
<evidence type="ECO:0000256" key="3">
    <source>
        <dbReference type="ARBA" id="ARBA00022692"/>
    </source>
</evidence>
<keyword evidence="8" id="KW-1185">Reference proteome</keyword>
<feature type="transmembrane region" description="Helical" evidence="6">
    <location>
        <begin position="41"/>
        <end position="62"/>
    </location>
</feature>
<dbReference type="Proteomes" id="UP001500507">
    <property type="component" value="Unassembled WGS sequence"/>
</dbReference>
<sequence>MSVFKKLFQQTFIYGLATVLPRAIGFILVPLFTSVLKNNEYGVYASLMGYLILGNVLLSYGMETAFFRFVNKHKDQKAAIQSTTLTSLTISTLIFIGVAILCRDSLANLLDYRTDFITYGLLILGLDALAVLPFVWYRANERPLRYATIKIINVLINLLLNIFFLVWLPKLALETGIWRTIYVPNHQIAYIFIANLIASAITLGLLSPLYAKIRFGFDATIWKGMMKYALPVLVAGLAFTINEALDKILLRYLLPDDIADSQTGIYSACYKIGVFMALFGTAFRLGIEPFFFNHASAKNAQNTYAQITLYFSIFGSIILLAVIAFQDNIKRLLIPDSSYWEGIEIVPIILLANLCLGLYHNLSVWYKITDRTKFGAYISVVGAVITIAINIIFIPLYGYMASAVATLMAYATMMVLSYSFGRKYYKVPYNLKKILGYVLTATLFSAISFYGFRQNLAVGIGLLVLFIGLVYWQEQKQLKRIFAESKST</sequence>
<evidence type="ECO:0000313" key="8">
    <source>
        <dbReference type="Proteomes" id="UP001500507"/>
    </source>
</evidence>
<dbReference type="InterPro" id="IPR002797">
    <property type="entry name" value="Polysacc_synth"/>
</dbReference>
<reference evidence="7 8" key="1">
    <citation type="journal article" date="2019" name="Int. J. Syst. Evol. Microbiol.">
        <title>The Global Catalogue of Microorganisms (GCM) 10K type strain sequencing project: providing services to taxonomists for standard genome sequencing and annotation.</title>
        <authorList>
            <consortium name="The Broad Institute Genomics Platform"/>
            <consortium name="The Broad Institute Genome Sequencing Center for Infectious Disease"/>
            <person name="Wu L."/>
            <person name="Ma J."/>
        </authorList>
    </citation>
    <scope>NUCLEOTIDE SEQUENCE [LARGE SCALE GENOMIC DNA]</scope>
    <source>
        <strain evidence="7 8">JCM 16082</strain>
    </source>
</reference>
<organism evidence="7 8">
    <name type="scientific">Gangjinia marincola</name>
    <dbReference type="NCBI Taxonomy" id="578463"/>
    <lineage>
        <taxon>Bacteria</taxon>
        <taxon>Pseudomonadati</taxon>
        <taxon>Bacteroidota</taxon>
        <taxon>Flavobacteriia</taxon>
        <taxon>Flavobacteriales</taxon>
        <taxon>Flavobacteriaceae</taxon>
        <taxon>Gangjinia</taxon>
    </lineage>
</organism>
<feature type="transmembrane region" description="Helical" evidence="6">
    <location>
        <begin position="228"/>
        <end position="245"/>
    </location>
</feature>
<evidence type="ECO:0000256" key="5">
    <source>
        <dbReference type="ARBA" id="ARBA00023136"/>
    </source>
</evidence>
<feature type="transmembrane region" description="Helical" evidence="6">
    <location>
        <begin position="345"/>
        <end position="362"/>
    </location>
</feature>
<dbReference type="PANTHER" id="PTHR30250:SF11">
    <property type="entry name" value="O-ANTIGEN TRANSPORTER-RELATED"/>
    <property type="match status" value="1"/>
</dbReference>
<evidence type="ECO:0000256" key="4">
    <source>
        <dbReference type="ARBA" id="ARBA00022989"/>
    </source>
</evidence>
<keyword evidence="4 6" id="KW-1133">Transmembrane helix</keyword>
<feature type="transmembrane region" description="Helical" evidence="6">
    <location>
        <begin position="307"/>
        <end position="325"/>
    </location>
</feature>
<dbReference type="RefSeq" id="WP_343766732.1">
    <property type="nucleotide sequence ID" value="NZ_BAAAFG010000015.1"/>
</dbReference>
<evidence type="ECO:0000313" key="7">
    <source>
        <dbReference type="EMBL" id="GAA0872795.1"/>
    </source>
</evidence>
<evidence type="ECO:0000256" key="1">
    <source>
        <dbReference type="ARBA" id="ARBA00004651"/>
    </source>
</evidence>
<protein>
    <submittedName>
        <fullName evidence="7">Polysaccharide biosynthesis C-terminal domain-containing protein</fullName>
    </submittedName>
</protein>
<feature type="transmembrane region" description="Helical" evidence="6">
    <location>
        <begin position="433"/>
        <end position="450"/>
    </location>
</feature>
<comment type="caution">
    <text evidence="7">The sequence shown here is derived from an EMBL/GenBank/DDBJ whole genome shotgun (WGS) entry which is preliminary data.</text>
</comment>
<dbReference type="Pfam" id="PF01943">
    <property type="entry name" value="Polysacc_synt"/>
    <property type="match status" value="1"/>
</dbReference>
<feature type="transmembrane region" description="Helical" evidence="6">
    <location>
        <begin position="12"/>
        <end position="35"/>
    </location>
</feature>
<dbReference type="EMBL" id="BAAAFG010000015">
    <property type="protein sequence ID" value="GAA0872795.1"/>
    <property type="molecule type" value="Genomic_DNA"/>
</dbReference>
<comment type="subcellular location">
    <subcellularLocation>
        <location evidence="1">Cell membrane</location>
        <topology evidence="1">Multi-pass membrane protein</topology>
    </subcellularLocation>
</comment>
<evidence type="ECO:0000256" key="2">
    <source>
        <dbReference type="ARBA" id="ARBA00022475"/>
    </source>
</evidence>
<evidence type="ECO:0000256" key="6">
    <source>
        <dbReference type="SAM" id="Phobius"/>
    </source>
</evidence>
<feature type="transmembrane region" description="Helical" evidence="6">
    <location>
        <begin position="374"/>
        <end position="393"/>
    </location>
</feature>
<feature type="transmembrane region" description="Helical" evidence="6">
    <location>
        <begin position="83"/>
        <end position="101"/>
    </location>
</feature>
<feature type="transmembrane region" description="Helical" evidence="6">
    <location>
        <begin position="399"/>
        <end position="421"/>
    </location>
</feature>
<keyword evidence="3 6" id="KW-0812">Transmembrane</keyword>
<keyword evidence="2" id="KW-1003">Cell membrane</keyword>
<feature type="transmembrane region" description="Helical" evidence="6">
    <location>
        <begin position="188"/>
        <end position="207"/>
    </location>
</feature>
<feature type="transmembrane region" description="Helical" evidence="6">
    <location>
        <begin position="116"/>
        <end position="137"/>
    </location>
</feature>
<feature type="transmembrane region" description="Helical" evidence="6">
    <location>
        <begin position="456"/>
        <end position="472"/>
    </location>
</feature>